<dbReference type="SUPFAM" id="SSF55729">
    <property type="entry name" value="Acyl-CoA N-acyltransferases (Nat)"/>
    <property type="match status" value="1"/>
</dbReference>
<dbReference type="InterPro" id="IPR000182">
    <property type="entry name" value="GNAT_dom"/>
</dbReference>
<evidence type="ECO:0000313" key="3">
    <source>
        <dbReference type="Proteomes" id="UP000070700"/>
    </source>
</evidence>
<dbReference type="AlphaFoldDB" id="A0A132B946"/>
<dbReference type="RefSeq" id="XP_018063285.1">
    <property type="nucleotide sequence ID" value="XM_018206665.1"/>
</dbReference>
<gene>
    <name evidence="2" type="ORF">LY89DRAFT_314971</name>
</gene>
<dbReference type="Proteomes" id="UP000070700">
    <property type="component" value="Unassembled WGS sequence"/>
</dbReference>
<organism evidence="2 3">
    <name type="scientific">Mollisia scopiformis</name>
    <name type="common">Conifer needle endophyte fungus</name>
    <name type="synonym">Phialocephala scopiformis</name>
    <dbReference type="NCBI Taxonomy" id="149040"/>
    <lineage>
        <taxon>Eukaryota</taxon>
        <taxon>Fungi</taxon>
        <taxon>Dikarya</taxon>
        <taxon>Ascomycota</taxon>
        <taxon>Pezizomycotina</taxon>
        <taxon>Leotiomycetes</taxon>
        <taxon>Helotiales</taxon>
        <taxon>Mollisiaceae</taxon>
        <taxon>Mollisia</taxon>
    </lineage>
</organism>
<dbReference type="PANTHER" id="PTHR43792">
    <property type="entry name" value="GNAT FAMILY, PUTATIVE (AFU_ORTHOLOGUE AFUA_3G00765)-RELATED-RELATED"/>
    <property type="match status" value="1"/>
</dbReference>
<dbReference type="InterPro" id="IPR016181">
    <property type="entry name" value="Acyl_CoA_acyltransferase"/>
</dbReference>
<dbReference type="Pfam" id="PF13302">
    <property type="entry name" value="Acetyltransf_3"/>
    <property type="match status" value="1"/>
</dbReference>
<proteinExistence type="predicted"/>
<dbReference type="OrthoDB" id="64477at2759"/>
<dbReference type="KEGG" id="psco:LY89DRAFT_314971"/>
<dbReference type="Gene3D" id="3.40.630.30">
    <property type="match status" value="1"/>
</dbReference>
<protein>
    <recommendedName>
        <fullName evidence="1">N-acetyltransferase domain-containing protein</fullName>
    </recommendedName>
</protein>
<keyword evidence="3" id="KW-1185">Reference proteome</keyword>
<dbReference type="InterPro" id="IPR051531">
    <property type="entry name" value="N-acetyltransferase"/>
</dbReference>
<dbReference type="InParanoid" id="A0A132B946"/>
<name>A0A132B946_MOLSC</name>
<accession>A0A132B946</accession>
<evidence type="ECO:0000259" key="1">
    <source>
        <dbReference type="Pfam" id="PF13302"/>
    </source>
</evidence>
<feature type="domain" description="N-acetyltransferase" evidence="1">
    <location>
        <begin position="18"/>
        <end position="170"/>
    </location>
</feature>
<sequence>MSTPPSHARPSHTILTPRLILRSASPNDARPFSLIRSNPLNNPFGGVVNATLPESEQRRRLAAQAETTAAGKNAWMNIILRPSEERPPEAEVLRVEDGILTGMSGFNSFLLDEDGDLVGDTGALIDYRFARKGLAVEALEAIFEYGFNELGCGKMSLETNATNEPFRALMGGMTLGDIERPGTGGEDGEDSVLYIFGREKWEETRKNLKEKGKWYL</sequence>
<reference evidence="2 3" key="1">
    <citation type="submission" date="2015-10" db="EMBL/GenBank/DDBJ databases">
        <title>Full genome of DAOMC 229536 Phialocephala scopiformis, a fungal endophyte of spruce producing the potent anti-insectan compound rugulosin.</title>
        <authorList>
            <consortium name="DOE Joint Genome Institute"/>
            <person name="Walker A.K."/>
            <person name="Frasz S.L."/>
            <person name="Seifert K.A."/>
            <person name="Miller J.D."/>
            <person name="Mondo S.J."/>
            <person name="Labutti K."/>
            <person name="Lipzen A."/>
            <person name="Dockter R."/>
            <person name="Kennedy M."/>
            <person name="Grigoriev I.V."/>
            <person name="Spatafora J.W."/>
        </authorList>
    </citation>
    <scope>NUCLEOTIDE SEQUENCE [LARGE SCALE GENOMIC DNA]</scope>
    <source>
        <strain evidence="2 3">CBS 120377</strain>
    </source>
</reference>
<evidence type="ECO:0000313" key="2">
    <source>
        <dbReference type="EMBL" id="KUJ08930.1"/>
    </source>
</evidence>
<dbReference type="EMBL" id="KQ947433">
    <property type="protein sequence ID" value="KUJ08930.1"/>
    <property type="molecule type" value="Genomic_DNA"/>
</dbReference>
<dbReference type="GeneID" id="28816391"/>
<dbReference type="GO" id="GO:0016747">
    <property type="term" value="F:acyltransferase activity, transferring groups other than amino-acyl groups"/>
    <property type="evidence" value="ECO:0007669"/>
    <property type="project" value="InterPro"/>
</dbReference>